<feature type="signal peptide" evidence="1">
    <location>
        <begin position="1"/>
        <end position="34"/>
    </location>
</feature>
<dbReference type="Proteomes" id="UP000224130">
    <property type="component" value="Unassembled WGS sequence"/>
</dbReference>
<dbReference type="EMBL" id="PDJJ01000001">
    <property type="protein sequence ID" value="PFG41444.1"/>
    <property type="molecule type" value="Genomic_DNA"/>
</dbReference>
<organism evidence="2 3">
    <name type="scientific">Isoptericola jiangsuensis</name>
    <dbReference type="NCBI Taxonomy" id="548579"/>
    <lineage>
        <taxon>Bacteria</taxon>
        <taxon>Bacillati</taxon>
        <taxon>Actinomycetota</taxon>
        <taxon>Actinomycetes</taxon>
        <taxon>Micrococcales</taxon>
        <taxon>Promicromonosporaceae</taxon>
        <taxon>Isoptericola</taxon>
    </lineage>
</organism>
<proteinExistence type="predicted"/>
<comment type="caution">
    <text evidence="2">The sequence shown here is derived from an EMBL/GenBank/DDBJ whole genome shotgun (WGS) entry which is preliminary data.</text>
</comment>
<evidence type="ECO:0000256" key="1">
    <source>
        <dbReference type="SAM" id="SignalP"/>
    </source>
</evidence>
<feature type="chain" id="PRO_5012496062" description="Ig-like domain-containing protein" evidence="1">
    <location>
        <begin position="35"/>
        <end position="673"/>
    </location>
</feature>
<sequence>MHAGRRRRPRALVTVTTALALLVGPTVGVAPASADDPLPEPTPSVSAPVTPQVVAPAPETFFVDGNIAVGGSLDVSGRASDWQPTTGLDLTYQWVADDVPVAGATTHTLTPTADLVGTTLALDVTGTLPGDPPASATVRVPVGTVAPGTLRPGTPKVSGRVEVGSTVAADPGTWAAGTALATTWLVDGTPVSTADTLTLTSAHAGRSLVLRVVGSLAGHDDATAETAAVTVAAAPVWPTPTISGTVQVGKKVTARPGTWPTGTRLTYRWYADGRAVSGADASTFTLTAAQRGDRLTVKVTGTRSGSAPVTRTSAARTVAAGVLSAPRPTIAGLVGGKAKVGKKLTAQPRTSSWSPRPTTLRYRWKIDGRAISGATSSTYTPKAKQAGKKITVTVTGYRTGFTAKAVTSSGAAVAKPFTRTPQPKITGEVRLGSTLRVTRGNWDPDPSSFTYRWKVGGKTVATGRTYKLRGADYGKRVTVTVTAHRKTYLPTSRTSDRTSKVKLPRPALTREGTFKVGRDIKPGTYVAYAWGDTWCTWSRRSDARNTAKGELANDYGYGQRIVTIKSSDEYFRTYGCGSWYKFYPVGGQQSRTAADGVLKVGSQLRPGLYETSGPVFADEQCHWTRLRSFLGYTGPQGRNVIARGSGDAGDTVRIRSSDEGFETFGCRWKRIGS</sequence>
<keyword evidence="1" id="KW-0732">Signal</keyword>
<protein>
    <recommendedName>
        <fullName evidence="4">Ig-like domain-containing protein</fullName>
    </recommendedName>
</protein>
<dbReference type="AlphaFoldDB" id="A0A2A9ER23"/>
<evidence type="ECO:0000313" key="2">
    <source>
        <dbReference type="EMBL" id="PFG41444.1"/>
    </source>
</evidence>
<evidence type="ECO:0000313" key="3">
    <source>
        <dbReference type="Proteomes" id="UP000224130"/>
    </source>
</evidence>
<name>A0A2A9ER23_9MICO</name>
<evidence type="ECO:0008006" key="4">
    <source>
        <dbReference type="Google" id="ProtNLM"/>
    </source>
</evidence>
<gene>
    <name evidence="2" type="ORF">ATJ88_0083</name>
</gene>
<keyword evidence="3" id="KW-1185">Reference proteome</keyword>
<accession>A0A2A9ER23</accession>
<reference evidence="2 3" key="1">
    <citation type="submission" date="2017-10" db="EMBL/GenBank/DDBJ databases">
        <title>Sequencing the genomes of 1000 actinobacteria strains.</title>
        <authorList>
            <person name="Klenk H.-P."/>
        </authorList>
    </citation>
    <scope>NUCLEOTIDE SEQUENCE [LARGE SCALE GENOMIC DNA]</scope>
    <source>
        <strain evidence="2 3">DSM 21863</strain>
    </source>
</reference>
<dbReference type="Gene3D" id="2.60.40.2700">
    <property type="match status" value="4"/>
</dbReference>